<accession>L9KP78</accession>
<feature type="region of interest" description="Disordered" evidence="1">
    <location>
        <begin position="210"/>
        <end position="271"/>
    </location>
</feature>
<reference evidence="3" key="2">
    <citation type="journal article" date="2013" name="Nat. Commun.">
        <title>Genome of the Chinese tree shrew.</title>
        <authorList>
            <person name="Fan Y."/>
            <person name="Huang Z.Y."/>
            <person name="Cao C.C."/>
            <person name="Chen C.S."/>
            <person name="Chen Y.X."/>
            <person name="Fan D.D."/>
            <person name="He J."/>
            <person name="Hou H.L."/>
            <person name="Hu L."/>
            <person name="Hu X.T."/>
            <person name="Jiang X.T."/>
            <person name="Lai R."/>
            <person name="Lang Y.S."/>
            <person name="Liang B."/>
            <person name="Liao S.G."/>
            <person name="Mu D."/>
            <person name="Ma Y.Y."/>
            <person name="Niu Y.Y."/>
            <person name="Sun X.Q."/>
            <person name="Xia J.Q."/>
            <person name="Xiao J."/>
            <person name="Xiong Z.Q."/>
            <person name="Xu L."/>
            <person name="Yang L."/>
            <person name="Zhang Y."/>
            <person name="Zhao W."/>
            <person name="Zhao X.D."/>
            <person name="Zheng Y.T."/>
            <person name="Zhou J.M."/>
            <person name="Zhu Y.B."/>
            <person name="Zhang G.J."/>
            <person name="Wang J."/>
            <person name="Yao Y.G."/>
        </authorList>
    </citation>
    <scope>NUCLEOTIDE SEQUENCE [LARGE SCALE GENOMIC DNA]</scope>
</reference>
<name>L9KP78_TUPCH</name>
<dbReference type="InParanoid" id="L9KP78"/>
<reference evidence="3" key="1">
    <citation type="submission" date="2012-07" db="EMBL/GenBank/DDBJ databases">
        <title>Genome of the Chinese tree shrew, a rising model animal genetically related to primates.</title>
        <authorList>
            <person name="Zhang G."/>
            <person name="Fan Y."/>
            <person name="Yao Y."/>
            <person name="Huang Z."/>
        </authorList>
    </citation>
    <scope>NUCLEOTIDE SEQUENCE [LARGE SCALE GENOMIC DNA]</scope>
</reference>
<dbReference type="AlphaFoldDB" id="L9KP78"/>
<keyword evidence="3" id="KW-1185">Reference proteome</keyword>
<sequence>MTSAVWRPSDPEQETLRQTCLTSAQVDRVTGGLAPRLHHSACFPTCEVERDTQNAVTCRLLERGHSERLHRHPGRAWPRREKCRDCGKMGEAQHPEGGHTEFHERPREWNGPFASLLPQSLWGHVGTEDTAIRTSRSCLRAAVVGLDVSIYPEPGQSRVPSGTWSLGPTADELGCCELRLKRDVTRISVTVKCPQGTLVQVRSTTRLCAPSPREQAGASALGSAPLNSRTACPDPTSAVSTSPLGAASGVPQQGLPTHSHHQSPALQHQGTPKVPCALAANGGWSWPVTNDKWMVTALRALGCSPPPGLCTTGRGFLAK</sequence>
<gene>
    <name evidence="2" type="ORF">TREES_T100001745</name>
</gene>
<evidence type="ECO:0000256" key="1">
    <source>
        <dbReference type="SAM" id="MobiDB-lite"/>
    </source>
</evidence>
<evidence type="ECO:0000313" key="2">
    <source>
        <dbReference type="EMBL" id="ELW62967.1"/>
    </source>
</evidence>
<protein>
    <submittedName>
        <fullName evidence="2">Uncharacterized protein</fullName>
    </submittedName>
</protein>
<evidence type="ECO:0000313" key="3">
    <source>
        <dbReference type="Proteomes" id="UP000011518"/>
    </source>
</evidence>
<dbReference type="Proteomes" id="UP000011518">
    <property type="component" value="Unassembled WGS sequence"/>
</dbReference>
<feature type="compositionally biased region" description="Polar residues" evidence="1">
    <location>
        <begin position="250"/>
        <end position="270"/>
    </location>
</feature>
<dbReference type="EMBL" id="KB320797">
    <property type="protein sequence ID" value="ELW62967.1"/>
    <property type="molecule type" value="Genomic_DNA"/>
</dbReference>
<organism evidence="2 3">
    <name type="scientific">Tupaia chinensis</name>
    <name type="common">Chinese tree shrew</name>
    <name type="synonym">Tupaia belangeri chinensis</name>
    <dbReference type="NCBI Taxonomy" id="246437"/>
    <lineage>
        <taxon>Eukaryota</taxon>
        <taxon>Metazoa</taxon>
        <taxon>Chordata</taxon>
        <taxon>Craniata</taxon>
        <taxon>Vertebrata</taxon>
        <taxon>Euteleostomi</taxon>
        <taxon>Mammalia</taxon>
        <taxon>Eutheria</taxon>
        <taxon>Euarchontoglires</taxon>
        <taxon>Scandentia</taxon>
        <taxon>Tupaiidae</taxon>
        <taxon>Tupaia</taxon>
    </lineage>
</organism>
<proteinExistence type="predicted"/>